<sequence>MPEKGGFMEEENNLSVNLRVLVTYFPEIVECLHTPKLGGKCTGCEFKDECRIVEVVGFLINKQIMGLSTGKSDAELIN</sequence>
<dbReference type="AlphaFoldDB" id="A0AAU8GYP0"/>
<organism evidence="1">
    <name type="scientific">Thermodesulfovibrio autotrophicus</name>
    <dbReference type="NCBI Taxonomy" id="3118333"/>
    <lineage>
        <taxon>Bacteria</taxon>
        <taxon>Pseudomonadati</taxon>
        <taxon>Nitrospirota</taxon>
        <taxon>Thermodesulfovibrionia</taxon>
        <taxon>Thermodesulfovibrionales</taxon>
        <taxon>Thermodesulfovibrionaceae</taxon>
        <taxon>Thermodesulfovibrio</taxon>
    </lineage>
</organism>
<protein>
    <submittedName>
        <fullName evidence="1">Uncharacterized protein</fullName>
    </submittedName>
</protein>
<dbReference type="EMBL" id="CP144373">
    <property type="protein sequence ID" value="XCH47610.1"/>
    <property type="molecule type" value="Genomic_DNA"/>
</dbReference>
<dbReference type="KEGG" id="taut:V4D30_04860"/>
<accession>A0AAU8GYP0</accession>
<name>A0AAU8GYP0_9BACT</name>
<evidence type="ECO:0000313" key="1">
    <source>
        <dbReference type="EMBL" id="XCH47610.1"/>
    </source>
</evidence>
<reference evidence="1" key="1">
    <citation type="submission" date="2024-01" db="EMBL/GenBank/DDBJ databases">
        <title>The first autotrophic representatives of the genus Thermodesulfovibrio.</title>
        <authorList>
            <person name="Maltseva A.I."/>
            <person name="Elcheninov A.G."/>
            <person name="Kublanov I.V."/>
            <person name="Lebedinsky A.V."/>
            <person name="Frolov E.N."/>
        </authorList>
    </citation>
    <scope>NUCLEOTIDE SEQUENCE</scope>
    <source>
        <strain evidence="1">3907-1M</strain>
    </source>
</reference>
<proteinExistence type="predicted"/>
<dbReference type="RefSeq" id="WP_353685129.1">
    <property type="nucleotide sequence ID" value="NZ_CP144373.1"/>
</dbReference>
<gene>
    <name evidence="1" type="ORF">V4D30_04860</name>
</gene>